<accession>A0ABT7YX27</accession>
<evidence type="ECO:0008006" key="4">
    <source>
        <dbReference type="Google" id="ProtNLM"/>
    </source>
</evidence>
<organism evidence="2 3">
    <name type="scientific">Glycomyces tritici</name>
    <dbReference type="NCBI Taxonomy" id="2665176"/>
    <lineage>
        <taxon>Bacteria</taxon>
        <taxon>Bacillati</taxon>
        <taxon>Actinomycetota</taxon>
        <taxon>Actinomycetes</taxon>
        <taxon>Glycomycetales</taxon>
        <taxon>Glycomycetaceae</taxon>
        <taxon>Glycomyces</taxon>
    </lineage>
</organism>
<dbReference type="EMBL" id="JAUEMJ010000011">
    <property type="protein sequence ID" value="MDN3243191.1"/>
    <property type="molecule type" value="Genomic_DNA"/>
</dbReference>
<protein>
    <recommendedName>
        <fullName evidence="4">GerMN domain-containing protein</fullName>
    </recommendedName>
</protein>
<proteinExistence type="predicted"/>
<name>A0ABT7YX27_9ACTN</name>
<dbReference type="Proteomes" id="UP001171902">
    <property type="component" value="Unassembled WGS sequence"/>
</dbReference>
<evidence type="ECO:0000313" key="2">
    <source>
        <dbReference type="EMBL" id="MDN3243191.1"/>
    </source>
</evidence>
<gene>
    <name evidence="2" type="ORF">QWI33_25945</name>
</gene>
<sequence length="300" mass="32394">MRTFEASALKPRMPSRTTVFVVSAAALVLVVVVAAVVGALRQGEVRPEASGTTPIEAAPSSESSPADTEVLLATVTQLGGGDDCRNFVFDESLSAEADVMLESLPYYRNNAELVGTMLTAGAYLEGTMSVFFTLQTDLAQQVTVKDIRAEIISERETIEGGTFVEPPPCGGDPIDQMHLLLNAPDQGPYTIDEESGYPTDRAFFEEQVINVAPGDKQAVMVKVTLDHELPGGAYEYRLVVDYEVDGELGSVTIDNGGTPFRMTSMSCAQDRFFGNPESGWGEEEDPGYVEMVNVFECEFS</sequence>
<evidence type="ECO:0000313" key="3">
    <source>
        <dbReference type="Proteomes" id="UP001171902"/>
    </source>
</evidence>
<keyword evidence="3" id="KW-1185">Reference proteome</keyword>
<reference evidence="2" key="1">
    <citation type="submission" date="2023-06" db="EMBL/GenBank/DDBJ databases">
        <title>Gycomyces niveus sp.nov., a novel actinomycete isolated from soil in Shouguang.</title>
        <authorList>
            <person name="Yang X."/>
            <person name="Zhao J."/>
        </authorList>
    </citation>
    <scope>NUCLEOTIDE SEQUENCE</scope>
    <source>
        <strain evidence="2">NEAU C2</strain>
    </source>
</reference>
<evidence type="ECO:0000256" key="1">
    <source>
        <dbReference type="SAM" id="MobiDB-lite"/>
    </source>
</evidence>
<comment type="caution">
    <text evidence="2">The sequence shown here is derived from an EMBL/GenBank/DDBJ whole genome shotgun (WGS) entry which is preliminary data.</text>
</comment>
<dbReference type="RefSeq" id="WP_289959750.1">
    <property type="nucleotide sequence ID" value="NZ_JAUEMJ010000011.1"/>
</dbReference>
<feature type="compositionally biased region" description="Low complexity" evidence="1">
    <location>
        <begin position="56"/>
        <end position="66"/>
    </location>
</feature>
<feature type="region of interest" description="Disordered" evidence="1">
    <location>
        <begin position="47"/>
        <end position="66"/>
    </location>
</feature>